<reference evidence="2" key="1">
    <citation type="submission" date="2023-07" db="EMBL/GenBank/DDBJ databases">
        <title>Genomic Encyclopedia of Type Strains, Phase IV (KMG-IV): sequencing the most valuable type-strain genomes for metagenomic binning, comparative biology and taxonomic classification.</title>
        <authorList>
            <person name="Goeker M."/>
        </authorList>
    </citation>
    <scope>NUCLEOTIDE SEQUENCE</scope>
    <source>
        <strain evidence="2">DSM 24202</strain>
    </source>
</reference>
<accession>A0AAE4AME2</accession>
<evidence type="ECO:0000313" key="3">
    <source>
        <dbReference type="Proteomes" id="UP001238163"/>
    </source>
</evidence>
<evidence type="ECO:0000313" key="2">
    <source>
        <dbReference type="EMBL" id="MDQ0288401.1"/>
    </source>
</evidence>
<evidence type="ECO:0000256" key="1">
    <source>
        <dbReference type="SAM" id="MobiDB-lite"/>
    </source>
</evidence>
<gene>
    <name evidence="2" type="ORF">J3R75_000508</name>
</gene>
<comment type="caution">
    <text evidence="2">The sequence shown here is derived from an EMBL/GenBank/DDBJ whole genome shotgun (WGS) entry which is preliminary data.</text>
</comment>
<sequence length="68" mass="7563">MASKKSEFHCPFGPSQLRRLGPKRPRNTSAIGAVPRAARAFSALAVGWYVSRFQRFCRFAAMKCSADN</sequence>
<feature type="region of interest" description="Disordered" evidence="1">
    <location>
        <begin position="1"/>
        <end position="29"/>
    </location>
</feature>
<name>A0AAE4AME2_9BACT</name>
<dbReference type="EMBL" id="JAUSVL010000001">
    <property type="protein sequence ID" value="MDQ0288401.1"/>
    <property type="molecule type" value="Genomic_DNA"/>
</dbReference>
<proteinExistence type="predicted"/>
<dbReference type="Proteomes" id="UP001238163">
    <property type="component" value="Unassembled WGS sequence"/>
</dbReference>
<keyword evidence="3" id="KW-1185">Reference proteome</keyword>
<organism evidence="2 3">
    <name type="scientific">Oligosphaera ethanolica</name>
    <dbReference type="NCBI Taxonomy" id="760260"/>
    <lineage>
        <taxon>Bacteria</taxon>
        <taxon>Pseudomonadati</taxon>
        <taxon>Lentisphaerota</taxon>
        <taxon>Oligosphaeria</taxon>
        <taxon>Oligosphaerales</taxon>
        <taxon>Oligosphaeraceae</taxon>
        <taxon>Oligosphaera</taxon>
    </lineage>
</organism>
<protein>
    <submittedName>
        <fullName evidence="2">Uncharacterized protein</fullName>
    </submittedName>
</protein>
<dbReference type="AlphaFoldDB" id="A0AAE4AME2"/>